<evidence type="ECO:0000313" key="3">
    <source>
        <dbReference type="Proteomes" id="UP001165060"/>
    </source>
</evidence>
<protein>
    <recommendedName>
        <fullName evidence="1">JmjC domain-containing protein</fullName>
    </recommendedName>
</protein>
<reference evidence="2 3" key="1">
    <citation type="journal article" date="2023" name="Commun. Biol.">
        <title>Genome analysis of Parmales, the sister group of diatoms, reveals the evolutionary specialization of diatoms from phago-mixotrophs to photoautotrophs.</title>
        <authorList>
            <person name="Ban H."/>
            <person name="Sato S."/>
            <person name="Yoshikawa S."/>
            <person name="Yamada K."/>
            <person name="Nakamura Y."/>
            <person name="Ichinomiya M."/>
            <person name="Sato N."/>
            <person name="Blanc-Mathieu R."/>
            <person name="Endo H."/>
            <person name="Kuwata A."/>
            <person name="Ogata H."/>
        </authorList>
    </citation>
    <scope>NUCLEOTIDE SEQUENCE [LARGE SCALE GENOMIC DNA]</scope>
</reference>
<evidence type="ECO:0000259" key="1">
    <source>
        <dbReference type="PROSITE" id="PS51184"/>
    </source>
</evidence>
<dbReference type="Gene3D" id="2.60.120.650">
    <property type="entry name" value="Cupin"/>
    <property type="match status" value="1"/>
</dbReference>
<dbReference type="PROSITE" id="PS51184">
    <property type="entry name" value="JMJC"/>
    <property type="match status" value="1"/>
</dbReference>
<name>A0ABQ6M4Y7_9STRA</name>
<dbReference type="Pfam" id="PF02373">
    <property type="entry name" value="JmjC"/>
    <property type="match status" value="1"/>
</dbReference>
<gene>
    <name evidence="2" type="ORF">TeGR_g12830</name>
</gene>
<organism evidence="2 3">
    <name type="scientific">Tetraparma gracilis</name>
    <dbReference type="NCBI Taxonomy" id="2962635"/>
    <lineage>
        <taxon>Eukaryota</taxon>
        <taxon>Sar</taxon>
        <taxon>Stramenopiles</taxon>
        <taxon>Ochrophyta</taxon>
        <taxon>Bolidophyceae</taxon>
        <taxon>Parmales</taxon>
        <taxon>Triparmaceae</taxon>
        <taxon>Tetraparma</taxon>
    </lineage>
</organism>
<sequence length="350" mass="38298">MPSSPAFSFSAPSRAAIIQLRPFLHSTEAYKSLSTEKILSSIPADTAVSLSLPAGDELDGEGRAAEAPTMSCAFADYVEKHQHDDDPPKYLKDMHYAGLFPTLTPELFADMDILGPFLRRYNLGDYDFMYWGGSAGTGTPIHSDVMLSHSYSYNVEGIKEWTFYPPNEEAPGSPPLVVQQRAGEVMFVPSGLYHSVRNLTPALSLNRNWVTPSIAPRVLATVLKERTAVDEELEKWGLESDLAEQEKMLASACGLSVSSCLLMFLEGAADRCERLGGLLRAGEGGGEKLEECALDFFVLCETIHELLRDDMAAPLERLVAVRGGEAGEAARQGIQCLQDRVAELEKMICE</sequence>
<dbReference type="Proteomes" id="UP001165060">
    <property type="component" value="Unassembled WGS sequence"/>
</dbReference>
<evidence type="ECO:0000313" key="2">
    <source>
        <dbReference type="EMBL" id="GMI19438.1"/>
    </source>
</evidence>
<dbReference type="InterPro" id="IPR003347">
    <property type="entry name" value="JmjC_dom"/>
</dbReference>
<dbReference type="PANTHER" id="PTHR12480:SF6">
    <property type="entry name" value="2-OXOGLUTARATE AND IRON-DEPENDENT OXYGENASE JMJD4"/>
    <property type="match status" value="1"/>
</dbReference>
<dbReference type="SUPFAM" id="SSF51197">
    <property type="entry name" value="Clavaminate synthase-like"/>
    <property type="match status" value="1"/>
</dbReference>
<dbReference type="EMBL" id="BRYB01005022">
    <property type="protein sequence ID" value="GMI19438.1"/>
    <property type="molecule type" value="Genomic_DNA"/>
</dbReference>
<feature type="domain" description="JmjC" evidence="1">
    <location>
        <begin position="89"/>
        <end position="226"/>
    </location>
</feature>
<dbReference type="PANTHER" id="PTHR12480">
    <property type="entry name" value="ARGININE DEMETHYLASE AND LYSYL-HYDROXYLASE JMJD"/>
    <property type="match status" value="1"/>
</dbReference>
<comment type="caution">
    <text evidence="2">The sequence shown here is derived from an EMBL/GenBank/DDBJ whole genome shotgun (WGS) entry which is preliminary data.</text>
</comment>
<accession>A0ABQ6M4Y7</accession>
<keyword evidence="3" id="KW-1185">Reference proteome</keyword>
<dbReference type="InterPro" id="IPR050910">
    <property type="entry name" value="JMJD6_ArgDemeth/LysHydrox"/>
</dbReference>
<dbReference type="SMART" id="SM00558">
    <property type="entry name" value="JmjC"/>
    <property type="match status" value="1"/>
</dbReference>
<proteinExistence type="predicted"/>